<keyword evidence="3" id="KW-1185">Reference proteome</keyword>
<sequence length="605" mass="68224">MQDHQGSCGIGSKKRVGTEVDNSMRARKQMRTIFPMEQDDKTCLRPWSPTKKKVRGAAGCNALSPPPQIRPLHLLEGVDFTVKDATLRIVDIHFGNYAHTRFKQRVSENTHISTVVTTHLDQCSKEAAKRIEFHLEVEREPSTRNTDYFKDCRRKFLSFYSGLLHEDSNNHFIKRVQGIVYKSAEFSRALDTIMSNLPKIGFRNINPLASDLAALQASETLMMRCRVQTLCSGVNPQRRGWDVPVIGIVIGVRQGAKKEGREWGGRDDVEACRESGSKRAWMVTKLDKDADFNCTFPPPIPFTPARPPGSSRASRSNTLVFIFYLSYPIRRESRRLAILKSLVLQPRRPLHEAEDDAISAGERNSTDHATPGVARAPDNLPDNAKAAHTSVTALTRANHRDGLFDNDHHTASLPLNTLKADIRPIFHPIFQDFVKKHAKRGAEGHICVPDMMQEKLMEELAPFGKYRRLVMCTDRVEQILRVRQRIPITIRGLSLRIERTENQPPLRLVSWDLGVELGKLLDPATSSAIVEELKRTVPRWRGLRLSPISRADSAVWLKSAHNGFAHVTSTEEARFYELLNAGCPDKAEWALADVVGVNANHLSRQ</sequence>
<name>A0A9P5N6G6_9AGAM</name>
<gene>
    <name evidence="2" type="ORF">DFH94DRAFT_678337</name>
</gene>
<dbReference type="EMBL" id="WHVB01000001">
    <property type="protein sequence ID" value="KAF8487299.1"/>
    <property type="molecule type" value="Genomic_DNA"/>
</dbReference>
<comment type="caution">
    <text evidence="2">The sequence shown here is derived from an EMBL/GenBank/DDBJ whole genome shotgun (WGS) entry which is preliminary data.</text>
</comment>
<feature type="region of interest" description="Disordered" evidence="1">
    <location>
        <begin position="1"/>
        <end position="21"/>
    </location>
</feature>
<dbReference type="Proteomes" id="UP000759537">
    <property type="component" value="Unassembled WGS sequence"/>
</dbReference>
<dbReference type="OrthoDB" id="439808at2759"/>
<dbReference type="Gene3D" id="1.20.120.1240">
    <property type="entry name" value="Dynamin, middle domain"/>
    <property type="match status" value="1"/>
</dbReference>
<dbReference type="AlphaFoldDB" id="A0A9P5N6G6"/>
<organism evidence="2 3">
    <name type="scientific">Russula ochroleuca</name>
    <dbReference type="NCBI Taxonomy" id="152965"/>
    <lineage>
        <taxon>Eukaryota</taxon>
        <taxon>Fungi</taxon>
        <taxon>Dikarya</taxon>
        <taxon>Basidiomycota</taxon>
        <taxon>Agaricomycotina</taxon>
        <taxon>Agaricomycetes</taxon>
        <taxon>Russulales</taxon>
        <taxon>Russulaceae</taxon>
        <taxon>Russula</taxon>
    </lineage>
</organism>
<reference evidence="2" key="2">
    <citation type="journal article" date="2020" name="Nat. Commun.">
        <title>Large-scale genome sequencing of mycorrhizal fungi provides insights into the early evolution of symbiotic traits.</title>
        <authorList>
            <person name="Miyauchi S."/>
            <person name="Kiss E."/>
            <person name="Kuo A."/>
            <person name="Drula E."/>
            <person name="Kohler A."/>
            <person name="Sanchez-Garcia M."/>
            <person name="Morin E."/>
            <person name="Andreopoulos B."/>
            <person name="Barry K.W."/>
            <person name="Bonito G."/>
            <person name="Buee M."/>
            <person name="Carver A."/>
            <person name="Chen C."/>
            <person name="Cichocki N."/>
            <person name="Clum A."/>
            <person name="Culley D."/>
            <person name="Crous P.W."/>
            <person name="Fauchery L."/>
            <person name="Girlanda M."/>
            <person name="Hayes R.D."/>
            <person name="Keri Z."/>
            <person name="LaButti K."/>
            <person name="Lipzen A."/>
            <person name="Lombard V."/>
            <person name="Magnuson J."/>
            <person name="Maillard F."/>
            <person name="Murat C."/>
            <person name="Nolan M."/>
            <person name="Ohm R.A."/>
            <person name="Pangilinan J."/>
            <person name="Pereira M.F."/>
            <person name="Perotto S."/>
            <person name="Peter M."/>
            <person name="Pfister S."/>
            <person name="Riley R."/>
            <person name="Sitrit Y."/>
            <person name="Stielow J.B."/>
            <person name="Szollosi G."/>
            <person name="Zifcakova L."/>
            <person name="Stursova M."/>
            <person name="Spatafora J.W."/>
            <person name="Tedersoo L."/>
            <person name="Vaario L.M."/>
            <person name="Yamada A."/>
            <person name="Yan M."/>
            <person name="Wang P."/>
            <person name="Xu J."/>
            <person name="Bruns T."/>
            <person name="Baldrian P."/>
            <person name="Vilgalys R."/>
            <person name="Dunand C."/>
            <person name="Henrissat B."/>
            <person name="Grigoriev I.V."/>
            <person name="Hibbett D."/>
            <person name="Nagy L.G."/>
            <person name="Martin F.M."/>
        </authorList>
    </citation>
    <scope>NUCLEOTIDE SEQUENCE</scope>
    <source>
        <strain evidence="2">Prilba</strain>
    </source>
</reference>
<evidence type="ECO:0000256" key="1">
    <source>
        <dbReference type="SAM" id="MobiDB-lite"/>
    </source>
</evidence>
<reference evidence="2" key="1">
    <citation type="submission" date="2019-10" db="EMBL/GenBank/DDBJ databases">
        <authorList>
            <consortium name="DOE Joint Genome Institute"/>
            <person name="Kuo A."/>
            <person name="Miyauchi S."/>
            <person name="Kiss E."/>
            <person name="Drula E."/>
            <person name="Kohler A."/>
            <person name="Sanchez-Garcia M."/>
            <person name="Andreopoulos B."/>
            <person name="Barry K.W."/>
            <person name="Bonito G."/>
            <person name="Buee M."/>
            <person name="Carver A."/>
            <person name="Chen C."/>
            <person name="Cichocki N."/>
            <person name="Clum A."/>
            <person name="Culley D."/>
            <person name="Crous P.W."/>
            <person name="Fauchery L."/>
            <person name="Girlanda M."/>
            <person name="Hayes R."/>
            <person name="Keri Z."/>
            <person name="LaButti K."/>
            <person name="Lipzen A."/>
            <person name="Lombard V."/>
            <person name="Magnuson J."/>
            <person name="Maillard F."/>
            <person name="Morin E."/>
            <person name="Murat C."/>
            <person name="Nolan M."/>
            <person name="Ohm R."/>
            <person name="Pangilinan J."/>
            <person name="Pereira M."/>
            <person name="Perotto S."/>
            <person name="Peter M."/>
            <person name="Riley R."/>
            <person name="Sitrit Y."/>
            <person name="Stielow B."/>
            <person name="Szollosi G."/>
            <person name="Zifcakova L."/>
            <person name="Stursova M."/>
            <person name="Spatafora J.W."/>
            <person name="Tedersoo L."/>
            <person name="Vaario L.-M."/>
            <person name="Yamada A."/>
            <person name="Yan M."/>
            <person name="Wang P."/>
            <person name="Xu J."/>
            <person name="Bruns T."/>
            <person name="Baldrian P."/>
            <person name="Vilgalys R."/>
            <person name="Henrissat B."/>
            <person name="Grigoriev I.V."/>
            <person name="Hibbett D."/>
            <person name="Nagy L.G."/>
            <person name="Martin F.M."/>
        </authorList>
    </citation>
    <scope>NUCLEOTIDE SEQUENCE</scope>
    <source>
        <strain evidence="2">Prilba</strain>
    </source>
</reference>
<protein>
    <submittedName>
        <fullName evidence="2">Uncharacterized protein</fullName>
    </submittedName>
</protein>
<proteinExistence type="predicted"/>
<accession>A0A9P5N6G6</accession>
<feature type="region of interest" description="Disordered" evidence="1">
    <location>
        <begin position="353"/>
        <end position="383"/>
    </location>
</feature>
<evidence type="ECO:0000313" key="3">
    <source>
        <dbReference type="Proteomes" id="UP000759537"/>
    </source>
</evidence>
<evidence type="ECO:0000313" key="2">
    <source>
        <dbReference type="EMBL" id="KAF8487299.1"/>
    </source>
</evidence>